<proteinExistence type="predicted"/>
<evidence type="ECO:0000313" key="1">
    <source>
        <dbReference type="EMBL" id="SEI58904.1"/>
    </source>
</evidence>
<dbReference type="EMBL" id="FNYW01000004">
    <property type="protein sequence ID" value="SEI58904.1"/>
    <property type="molecule type" value="Genomic_DNA"/>
</dbReference>
<dbReference type="Proteomes" id="UP000198564">
    <property type="component" value="Unassembled WGS sequence"/>
</dbReference>
<evidence type="ECO:0000313" key="2">
    <source>
        <dbReference type="Proteomes" id="UP000198564"/>
    </source>
</evidence>
<accession>A0A1H6RZ77</accession>
<organism evidence="1 2">
    <name type="scientific">Alkalibacterium gilvum</name>
    <dbReference type="NCBI Taxonomy" id="1130080"/>
    <lineage>
        <taxon>Bacteria</taxon>
        <taxon>Bacillati</taxon>
        <taxon>Bacillota</taxon>
        <taxon>Bacilli</taxon>
        <taxon>Lactobacillales</taxon>
        <taxon>Carnobacteriaceae</taxon>
        <taxon>Alkalibacterium</taxon>
    </lineage>
</organism>
<dbReference type="RefSeq" id="WP_091632964.1">
    <property type="nucleotide sequence ID" value="NZ_FNYW01000004.1"/>
</dbReference>
<gene>
    <name evidence="1" type="ORF">SAMN04488113_10477</name>
</gene>
<dbReference type="OrthoDB" id="9925537at2"/>
<sequence>MRINRRIKRLEKVKGSNEVNVYVAWPEEDGYIVKRNGEPDKAFTFKEWEAFKEENPEAYCLEVDWT</sequence>
<name>A0A1H6RZ77_9LACT</name>
<keyword evidence="2" id="KW-1185">Reference proteome</keyword>
<protein>
    <submittedName>
        <fullName evidence="1">Uncharacterized protein</fullName>
    </submittedName>
</protein>
<reference evidence="2" key="1">
    <citation type="submission" date="2016-10" db="EMBL/GenBank/DDBJ databases">
        <authorList>
            <person name="Varghese N."/>
            <person name="Submissions S."/>
        </authorList>
    </citation>
    <scope>NUCLEOTIDE SEQUENCE [LARGE SCALE GENOMIC DNA]</scope>
    <source>
        <strain evidence="2">DSM 25751</strain>
    </source>
</reference>
<dbReference type="AlphaFoldDB" id="A0A1H6RZ77"/>
<dbReference type="STRING" id="1130080.SAMN04488113_10477"/>